<dbReference type="Gene3D" id="1.20.120.330">
    <property type="entry name" value="Nucleotidyltransferases domain 2"/>
    <property type="match status" value="1"/>
</dbReference>
<reference evidence="1 2" key="1">
    <citation type="submission" date="2020-12" db="EMBL/GenBank/DDBJ databases">
        <title>Vagococcus allomyrinae sp. nov. and Enterococcus lavae sp. nov., isolated from the larvae of Allomyrina dichotoma.</title>
        <authorList>
            <person name="Lee S.D."/>
        </authorList>
    </citation>
    <scope>NUCLEOTIDE SEQUENCE [LARGE SCALE GENOMIC DNA]</scope>
    <source>
        <strain evidence="1 2">BWM-S5</strain>
    </source>
</reference>
<keyword evidence="2" id="KW-1185">Reference proteome</keyword>
<evidence type="ECO:0000313" key="1">
    <source>
        <dbReference type="EMBL" id="MBP1045730.1"/>
    </source>
</evidence>
<proteinExistence type="predicted"/>
<dbReference type="EMBL" id="JAEDXU010000002">
    <property type="protein sequence ID" value="MBP1045730.1"/>
    <property type="molecule type" value="Genomic_DNA"/>
</dbReference>
<dbReference type="SUPFAM" id="SSF81301">
    <property type="entry name" value="Nucleotidyltransferase"/>
    <property type="match status" value="1"/>
</dbReference>
<sequence length="289" mass="33559">MTNTQDFYHDFIEHFAAVGKEREDIKAAYIIGSRARKKHPADQWSDLDVLLYTDTPEYYLNTSEFLQQFGEIWSSFATKTLGNDMERLTLFDGGYQVDLVTKSAQEYEKELASGTVPWLFKRGACLILDNTGEAAKLLPQEDVLPEKLPLNEATFSEVNQMFWFVTMYISKQLLREESWAAKARDMDYKNIILQMIEWYELSVHGEEYDTWHGGRFIHDWAEPDVYEALFDIFGHFDLADSWTALEKSIKLFSDLTEKIKAKNGFTIADDLSRNVTQWIADKNDSFSLK</sequence>
<dbReference type="Gene3D" id="3.30.460.10">
    <property type="entry name" value="Beta Polymerase, domain 2"/>
    <property type="match status" value="1"/>
</dbReference>
<dbReference type="InterPro" id="IPR043519">
    <property type="entry name" value="NT_sf"/>
</dbReference>
<dbReference type="CDD" id="cd05403">
    <property type="entry name" value="NT_KNTase_like"/>
    <property type="match status" value="1"/>
</dbReference>
<dbReference type="Proteomes" id="UP000673375">
    <property type="component" value="Unassembled WGS sequence"/>
</dbReference>
<protein>
    <submittedName>
        <fullName evidence="1">Aminoglycoside 6-adenylyltransferase</fullName>
    </submittedName>
</protein>
<dbReference type="InterPro" id="IPR007530">
    <property type="entry name" value="Aminoglycoside_adenylylTfrase"/>
</dbReference>
<comment type="caution">
    <text evidence="1">The sequence shown here is derived from an EMBL/GenBank/DDBJ whole genome shotgun (WGS) entry which is preliminary data.</text>
</comment>
<evidence type="ECO:0000313" key="2">
    <source>
        <dbReference type="Proteomes" id="UP000673375"/>
    </source>
</evidence>
<dbReference type="RefSeq" id="WP_209556517.1">
    <property type="nucleotide sequence ID" value="NZ_JAEDXU010000002.1"/>
</dbReference>
<dbReference type="Pfam" id="PF04439">
    <property type="entry name" value="Adenyl_transf"/>
    <property type="match status" value="1"/>
</dbReference>
<name>A0ABS4CIA5_9ENTE</name>
<organism evidence="1 2">
    <name type="scientific">Enterococcus larvae</name>
    <dbReference type="NCBI Taxonomy" id="2794352"/>
    <lineage>
        <taxon>Bacteria</taxon>
        <taxon>Bacillati</taxon>
        <taxon>Bacillota</taxon>
        <taxon>Bacilli</taxon>
        <taxon>Lactobacillales</taxon>
        <taxon>Enterococcaceae</taxon>
        <taxon>Enterococcus</taxon>
    </lineage>
</organism>
<accession>A0ABS4CIA5</accession>
<gene>
    <name evidence="1" type="ORF">I6N96_05520</name>
</gene>
<dbReference type="SUPFAM" id="SSF81631">
    <property type="entry name" value="PAP/OAS1 substrate-binding domain"/>
    <property type="match status" value="1"/>
</dbReference>